<keyword evidence="3" id="KW-0408">Iron</keyword>
<dbReference type="Proteomes" id="UP000095468">
    <property type="component" value="Unassembled WGS sequence"/>
</dbReference>
<keyword evidence="1" id="KW-0004">4Fe-4S</keyword>
<reference evidence="6 7" key="1">
    <citation type="submission" date="2015-09" db="EMBL/GenBank/DDBJ databases">
        <authorList>
            <consortium name="Pathogen Informatics"/>
        </authorList>
    </citation>
    <scope>NUCLEOTIDE SEQUENCE [LARGE SCALE GENOMIC DNA]</scope>
    <source>
        <strain evidence="6 7">2789STDY5608823</strain>
    </source>
</reference>
<evidence type="ECO:0000256" key="1">
    <source>
        <dbReference type="ARBA" id="ARBA00022485"/>
    </source>
</evidence>
<feature type="domain" description="4Fe-4S ferredoxin-type" evidence="5">
    <location>
        <begin position="194"/>
        <end position="223"/>
    </location>
</feature>
<organism evidence="6 7">
    <name type="scientific">Collinsella aerofaciens</name>
    <dbReference type="NCBI Taxonomy" id="74426"/>
    <lineage>
        <taxon>Bacteria</taxon>
        <taxon>Bacillati</taxon>
        <taxon>Actinomycetota</taxon>
        <taxon>Coriobacteriia</taxon>
        <taxon>Coriobacteriales</taxon>
        <taxon>Coriobacteriaceae</taxon>
        <taxon>Collinsella</taxon>
    </lineage>
</organism>
<dbReference type="GO" id="GO:0046872">
    <property type="term" value="F:metal ion binding"/>
    <property type="evidence" value="ECO:0007669"/>
    <property type="project" value="UniProtKB-KW"/>
</dbReference>
<dbReference type="AlphaFoldDB" id="A0A173XQ71"/>
<evidence type="ECO:0000256" key="4">
    <source>
        <dbReference type="ARBA" id="ARBA00023014"/>
    </source>
</evidence>
<dbReference type="PROSITE" id="PS51379">
    <property type="entry name" value="4FE4S_FER_2"/>
    <property type="match status" value="2"/>
</dbReference>
<dbReference type="EMBL" id="CYYP01000002">
    <property type="protein sequence ID" value="CUN53839.1"/>
    <property type="molecule type" value="Genomic_DNA"/>
</dbReference>
<dbReference type="RefSeq" id="WP_055285345.1">
    <property type="nucleotide sequence ID" value="NZ_CYYP01000002.1"/>
</dbReference>
<keyword evidence="2" id="KW-0479">Metal-binding</keyword>
<dbReference type="InterPro" id="IPR007160">
    <property type="entry name" value="DUF362"/>
</dbReference>
<dbReference type="Pfam" id="PF12838">
    <property type="entry name" value="Fer4_7"/>
    <property type="match status" value="1"/>
</dbReference>
<dbReference type="SUPFAM" id="SSF54862">
    <property type="entry name" value="4Fe-4S ferredoxins"/>
    <property type="match status" value="1"/>
</dbReference>
<evidence type="ECO:0000313" key="6">
    <source>
        <dbReference type="EMBL" id="CUN53839.1"/>
    </source>
</evidence>
<evidence type="ECO:0000313" key="7">
    <source>
        <dbReference type="Proteomes" id="UP000095468"/>
    </source>
</evidence>
<dbReference type="Gene3D" id="3.30.70.20">
    <property type="match status" value="2"/>
</dbReference>
<dbReference type="InterPro" id="IPR050157">
    <property type="entry name" value="PSI_iron-sulfur_center"/>
</dbReference>
<dbReference type="PANTHER" id="PTHR24960">
    <property type="entry name" value="PHOTOSYSTEM I IRON-SULFUR CENTER-RELATED"/>
    <property type="match status" value="1"/>
</dbReference>
<accession>A0A173XQ71</accession>
<dbReference type="PANTHER" id="PTHR24960:SF83">
    <property type="entry name" value="4FE-4S FERREDOXIN-TYPE DOMAIN-CONTAINING PROTEIN"/>
    <property type="match status" value="1"/>
</dbReference>
<proteinExistence type="predicted"/>
<dbReference type="Pfam" id="PF04015">
    <property type="entry name" value="DUF362"/>
    <property type="match status" value="1"/>
</dbReference>
<keyword evidence="4" id="KW-0411">Iron-sulfur</keyword>
<evidence type="ECO:0000256" key="2">
    <source>
        <dbReference type="ARBA" id="ARBA00022723"/>
    </source>
</evidence>
<evidence type="ECO:0000256" key="3">
    <source>
        <dbReference type="ARBA" id="ARBA00023004"/>
    </source>
</evidence>
<protein>
    <submittedName>
        <fullName evidence="6">NADH dehydrogenase subunit I</fullName>
    </submittedName>
</protein>
<dbReference type="InterPro" id="IPR017896">
    <property type="entry name" value="4Fe4S_Fe-S-bd"/>
</dbReference>
<gene>
    <name evidence="6" type="ORF">ERS852381_00354</name>
</gene>
<evidence type="ECO:0000259" key="5">
    <source>
        <dbReference type="PROSITE" id="PS51379"/>
    </source>
</evidence>
<dbReference type="GO" id="GO:0051539">
    <property type="term" value="F:4 iron, 4 sulfur cluster binding"/>
    <property type="evidence" value="ECO:0007669"/>
    <property type="project" value="UniProtKB-KW"/>
</dbReference>
<name>A0A173XQ71_9ACTN</name>
<feature type="domain" description="4Fe-4S ferredoxin-type" evidence="5">
    <location>
        <begin position="237"/>
        <end position="266"/>
    </location>
</feature>
<sequence length="401" mass="43346">MTATTPAAPAKVYFTNLRTHARESQLDKLKRLIRHAGIEQIDFENKFVAIKIHFGELGNLSFLRPNYARAVADVVKELGGKPFLTDCNTLYVGSRKNALEHIDTAYQNGFTPYATGCQIIIADGLKGTDEALVPVEGGEYVHEAKIGQALMDADIVISLTHFKGHEQAGFGGAMKNLGMGGGSRAGKMEQHAAGKPNVATEHCVGCRACEKICAHDAVSFNDTRERELASGATRTVHVATIDHDRCVGCGRCIGVCNQDAIKPGYEAAADVLNCKIAEYTKAVVDGRPSFHISLAMDISPNCDCHPENDTPIVNDIGMFASFDPVAIDQACADAVMASEPLPNTELTDSAAKMEHNHEHLEGEQARDPFCITHPDTDWRACIAHAEKIGLGTSEYELIEVK</sequence>